<accession>A0A7C3ZK62</accession>
<protein>
    <submittedName>
        <fullName evidence="2">Uncharacterized protein</fullName>
    </submittedName>
</protein>
<proteinExistence type="predicted"/>
<sequence length="176" mass="19843">MIGWINFTVLILAAALFVYFYLKSALPGALAKKIGALAYGECQKYRSIASLLMMVVGIDYVFYFLYPIPLPIPQTFPWSWWVSAAISGVVALSAAYLWWGEMNDAPANHHWQFASELPFWCAIAFLLHSPFLALFSLIWVPVFLLGAWLENQDLTARHHQVTGNYTKKNGGHLMAN</sequence>
<reference evidence="2" key="1">
    <citation type="journal article" date="2020" name="mSystems">
        <title>Genome- and Community-Level Interaction Insights into Carbon Utilization and Element Cycling Functions of Hydrothermarchaeota in Hydrothermal Sediment.</title>
        <authorList>
            <person name="Zhou Z."/>
            <person name="Liu Y."/>
            <person name="Xu W."/>
            <person name="Pan J."/>
            <person name="Luo Z.H."/>
            <person name="Li M."/>
        </authorList>
    </citation>
    <scope>NUCLEOTIDE SEQUENCE [LARGE SCALE GENOMIC DNA]</scope>
    <source>
        <strain evidence="2">SpSt-374</strain>
    </source>
</reference>
<feature type="transmembrane region" description="Helical" evidence="1">
    <location>
        <begin position="78"/>
        <end position="99"/>
    </location>
</feature>
<dbReference type="EMBL" id="DSPX01000230">
    <property type="protein sequence ID" value="HGG03320.1"/>
    <property type="molecule type" value="Genomic_DNA"/>
</dbReference>
<name>A0A7C3ZK62_9CYAN</name>
<evidence type="ECO:0000313" key="2">
    <source>
        <dbReference type="EMBL" id="HGG03320.1"/>
    </source>
</evidence>
<organism evidence="2">
    <name type="scientific">Planktothricoides sp. SpSt-374</name>
    <dbReference type="NCBI Taxonomy" id="2282167"/>
    <lineage>
        <taxon>Bacteria</taxon>
        <taxon>Bacillati</taxon>
        <taxon>Cyanobacteriota</taxon>
        <taxon>Cyanophyceae</taxon>
        <taxon>Oscillatoriophycideae</taxon>
        <taxon>Oscillatoriales</taxon>
        <taxon>Oscillatoriaceae</taxon>
        <taxon>Planktothricoides</taxon>
    </lineage>
</organism>
<dbReference type="AlphaFoldDB" id="A0A7C3ZK62"/>
<feature type="transmembrane region" description="Helical" evidence="1">
    <location>
        <begin position="6"/>
        <end position="26"/>
    </location>
</feature>
<keyword evidence="1" id="KW-1133">Transmembrane helix</keyword>
<keyword evidence="1" id="KW-0472">Membrane</keyword>
<feature type="transmembrane region" description="Helical" evidence="1">
    <location>
        <begin position="119"/>
        <end position="149"/>
    </location>
</feature>
<feature type="transmembrane region" description="Helical" evidence="1">
    <location>
        <begin position="47"/>
        <end position="66"/>
    </location>
</feature>
<gene>
    <name evidence="2" type="ORF">ENR15_22445</name>
</gene>
<comment type="caution">
    <text evidence="2">The sequence shown here is derived from an EMBL/GenBank/DDBJ whole genome shotgun (WGS) entry which is preliminary data.</text>
</comment>
<keyword evidence="1" id="KW-0812">Transmembrane</keyword>
<evidence type="ECO:0000256" key="1">
    <source>
        <dbReference type="SAM" id="Phobius"/>
    </source>
</evidence>